<dbReference type="OrthoDB" id="3998245at2759"/>
<protein>
    <submittedName>
        <fullName evidence="2">Uncharacterized protein</fullName>
    </submittedName>
</protein>
<accession>A0A4T0X2F3</accession>
<gene>
    <name evidence="2" type="ORF">CANINC_002475</name>
</gene>
<name>A0A4T0X2F3_9ASCO</name>
<reference evidence="2 3" key="1">
    <citation type="journal article" date="2019" name="Front. Genet.">
        <title>Whole-Genome Sequencing of the Opportunistic Yeast Pathogen Candida inconspicua Uncovers Its Hybrid Origin.</title>
        <authorList>
            <person name="Mixao V."/>
            <person name="Hansen A.P."/>
            <person name="Saus E."/>
            <person name="Boekhout T."/>
            <person name="Lass-Florl C."/>
            <person name="Gabaldon T."/>
        </authorList>
    </citation>
    <scope>NUCLEOTIDE SEQUENCE [LARGE SCALE GENOMIC DNA]</scope>
    <source>
        <strain evidence="2 3">CBS 180</strain>
    </source>
</reference>
<feature type="coiled-coil region" evidence="1">
    <location>
        <begin position="368"/>
        <end position="476"/>
    </location>
</feature>
<keyword evidence="1" id="KW-0175">Coiled coil</keyword>
<comment type="caution">
    <text evidence="2">The sequence shown here is derived from an EMBL/GenBank/DDBJ whole genome shotgun (WGS) entry which is preliminary data.</text>
</comment>
<evidence type="ECO:0000313" key="2">
    <source>
        <dbReference type="EMBL" id="TID28480.1"/>
    </source>
</evidence>
<proteinExistence type="predicted"/>
<sequence length="859" mass="99783">MSWDKKIGFIDAVINWLKEFEVLGVSKQGKISYFFSPLFLNHVLAVLLDVNDKVDSPRGAQTLNKQISTLKKLPIEHFLDIVSTEFNPINELRESNLNGSEDGKSDLKGSNLEILNKFLESVDIELLCAWTDNTAEDTYDVHTLGSSVYKNAKNIFKSMSFLDSKEENSKTAKDLLMYDKKMPRDLMSDVKAIYEMHNMRLDELLSFIDQLYIYMSVLFCIGIFSKRGALGLVQTNYLSDESKSYLKLWCKDVDYHYIDLGEIEDFEEAKSAMSMNLESALGKSAGWLNVMGETVSAERIVFKELEDVKVKCKQLSTVNLKLLNDREELGVKNESLLSIVDKLGKEIETFETKLTEKCKVETSLNEEKTELVQEHKESESRLRDVIKELRTEKSKLIEMHESVVEGLNCRIELLKENSKADNSLAEKRIEELHKVYKETIKELEDKITELKFEKDAINEQETIVELQNKVANLNTVLKLKEKYYETKDKVLKSKEADLKKQKQSIDQQNVLVKSYITKFNNDCKLWKRRFKSSSQIEEGSNSSLNNILALNSNLTNRSDLSDSIKICEGNVLSSKDCDIDTLEKTKAELKSMFDIVKTSMNTKLDDGTNLLYVKANKIEREVESIKHNQENKSLVLKDMVFMFENKLSLLENKVIDIGDYNSNKNSCLFDKSSTNNSKIIRECFNVKQLIDRYNNKSIDKIELKLIIKKNDELLYEDPMGKIYDFKEYDDFETIKIVLPLKFIIDLMTVDDNFEDIKGLYKEEMNKLLIRHRKLKDCCKVQRERCIKYNEMIKEQIKEDKKVLDWVISLNDKVNHIREVIERKVKESRDENIMQKFEQFMKIFVPFPIKGVDDNVDELN</sequence>
<dbReference type="Proteomes" id="UP000307173">
    <property type="component" value="Unassembled WGS sequence"/>
</dbReference>
<keyword evidence="3" id="KW-1185">Reference proteome</keyword>
<dbReference type="EMBL" id="SELW01000396">
    <property type="protein sequence ID" value="TID28480.1"/>
    <property type="molecule type" value="Genomic_DNA"/>
</dbReference>
<evidence type="ECO:0000256" key="1">
    <source>
        <dbReference type="SAM" id="Coils"/>
    </source>
</evidence>
<organism evidence="2 3">
    <name type="scientific">Pichia inconspicua</name>
    <dbReference type="NCBI Taxonomy" id="52247"/>
    <lineage>
        <taxon>Eukaryota</taxon>
        <taxon>Fungi</taxon>
        <taxon>Dikarya</taxon>
        <taxon>Ascomycota</taxon>
        <taxon>Saccharomycotina</taxon>
        <taxon>Pichiomycetes</taxon>
        <taxon>Pichiales</taxon>
        <taxon>Pichiaceae</taxon>
        <taxon>Pichia</taxon>
    </lineage>
</organism>
<dbReference type="AlphaFoldDB" id="A0A4T0X2F3"/>
<evidence type="ECO:0000313" key="3">
    <source>
        <dbReference type="Proteomes" id="UP000307173"/>
    </source>
</evidence>